<evidence type="ECO:0000313" key="2">
    <source>
        <dbReference type="Proteomes" id="UP001597296"/>
    </source>
</evidence>
<accession>A0ABW5CBM9</accession>
<comment type="caution">
    <text evidence="1">The sequence shown here is derived from an EMBL/GenBank/DDBJ whole genome shotgun (WGS) entry which is preliminary data.</text>
</comment>
<name>A0ABW5CBM9_9PROT</name>
<keyword evidence="2" id="KW-1185">Reference proteome</keyword>
<evidence type="ECO:0000313" key="1">
    <source>
        <dbReference type="EMBL" id="MFD2233787.1"/>
    </source>
</evidence>
<proteinExistence type="predicted"/>
<sequence>MRIEPIPEHLVFTVSMILALNGLNLFTAPASAIENAVQRAESMIRAGRSC</sequence>
<organism evidence="1 2">
    <name type="scientific">Phaeospirillum tilakii</name>
    <dbReference type="NCBI Taxonomy" id="741673"/>
    <lineage>
        <taxon>Bacteria</taxon>
        <taxon>Pseudomonadati</taxon>
        <taxon>Pseudomonadota</taxon>
        <taxon>Alphaproteobacteria</taxon>
        <taxon>Rhodospirillales</taxon>
        <taxon>Rhodospirillaceae</taxon>
        <taxon>Phaeospirillum</taxon>
    </lineage>
</organism>
<dbReference type="Proteomes" id="UP001597296">
    <property type="component" value="Unassembled WGS sequence"/>
</dbReference>
<dbReference type="EMBL" id="JBHUIY010000013">
    <property type="protein sequence ID" value="MFD2233787.1"/>
    <property type="molecule type" value="Genomic_DNA"/>
</dbReference>
<reference evidence="2" key="1">
    <citation type="journal article" date="2019" name="Int. J. Syst. Evol. Microbiol.">
        <title>The Global Catalogue of Microorganisms (GCM) 10K type strain sequencing project: providing services to taxonomists for standard genome sequencing and annotation.</title>
        <authorList>
            <consortium name="The Broad Institute Genomics Platform"/>
            <consortium name="The Broad Institute Genome Sequencing Center for Infectious Disease"/>
            <person name="Wu L."/>
            <person name="Ma J."/>
        </authorList>
    </citation>
    <scope>NUCLEOTIDE SEQUENCE [LARGE SCALE GENOMIC DNA]</scope>
    <source>
        <strain evidence="2">KCTC 15012</strain>
    </source>
</reference>
<protein>
    <submittedName>
        <fullName evidence="1">Uncharacterized protein</fullName>
    </submittedName>
</protein>
<dbReference type="RefSeq" id="WP_377315682.1">
    <property type="nucleotide sequence ID" value="NZ_JBHUIY010000013.1"/>
</dbReference>
<gene>
    <name evidence="1" type="ORF">ACFSNB_08215</name>
</gene>